<evidence type="ECO:0000256" key="2">
    <source>
        <dbReference type="SAM" id="SignalP"/>
    </source>
</evidence>
<organism evidence="3 4">
    <name type="scientific">Euplotes crassus</name>
    <dbReference type="NCBI Taxonomy" id="5936"/>
    <lineage>
        <taxon>Eukaryota</taxon>
        <taxon>Sar</taxon>
        <taxon>Alveolata</taxon>
        <taxon>Ciliophora</taxon>
        <taxon>Intramacronucleata</taxon>
        <taxon>Spirotrichea</taxon>
        <taxon>Hypotrichia</taxon>
        <taxon>Euplotida</taxon>
        <taxon>Euplotidae</taxon>
        <taxon>Moneuplotes</taxon>
    </lineage>
</organism>
<feature type="signal peptide" evidence="2">
    <location>
        <begin position="1"/>
        <end position="20"/>
    </location>
</feature>
<reference evidence="3" key="1">
    <citation type="submission" date="2023-07" db="EMBL/GenBank/DDBJ databases">
        <authorList>
            <consortium name="AG Swart"/>
            <person name="Singh M."/>
            <person name="Singh A."/>
            <person name="Seah K."/>
            <person name="Emmerich C."/>
        </authorList>
    </citation>
    <scope>NUCLEOTIDE SEQUENCE</scope>
    <source>
        <strain evidence="3">DP1</strain>
    </source>
</reference>
<comment type="caution">
    <text evidence="3">The sequence shown here is derived from an EMBL/GenBank/DDBJ whole genome shotgun (WGS) entry which is preliminary data.</text>
</comment>
<name>A0AAD2D1F7_EUPCR</name>
<keyword evidence="1" id="KW-0812">Transmembrane</keyword>
<evidence type="ECO:0000313" key="4">
    <source>
        <dbReference type="Proteomes" id="UP001295684"/>
    </source>
</evidence>
<accession>A0AAD2D1F7</accession>
<evidence type="ECO:0000313" key="3">
    <source>
        <dbReference type="EMBL" id="CAI2376402.1"/>
    </source>
</evidence>
<feature type="chain" id="PRO_5041927036" evidence="2">
    <location>
        <begin position="21"/>
        <end position="276"/>
    </location>
</feature>
<evidence type="ECO:0000256" key="1">
    <source>
        <dbReference type="SAM" id="Phobius"/>
    </source>
</evidence>
<feature type="transmembrane region" description="Helical" evidence="1">
    <location>
        <begin position="144"/>
        <end position="167"/>
    </location>
</feature>
<feature type="transmembrane region" description="Helical" evidence="1">
    <location>
        <begin position="121"/>
        <end position="138"/>
    </location>
</feature>
<feature type="transmembrane region" description="Helical" evidence="1">
    <location>
        <begin position="188"/>
        <end position="207"/>
    </location>
</feature>
<dbReference type="EMBL" id="CAMPGE010017958">
    <property type="protein sequence ID" value="CAI2376402.1"/>
    <property type="molecule type" value="Genomic_DNA"/>
</dbReference>
<keyword evidence="1" id="KW-1133">Transmembrane helix</keyword>
<feature type="transmembrane region" description="Helical" evidence="1">
    <location>
        <begin position="90"/>
        <end position="109"/>
    </location>
</feature>
<gene>
    <name evidence="3" type="ORF">ECRASSUSDP1_LOCUS17772</name>
</gene>
<keyword evidence="2" id="KW-0732">Signal</keyword>
<feature type="transmembrane region" description="Helical" evidence="1">
    <location>
        <begin position="219"/>
        <end position="240"/>
    </location>
</feature>
<keyword evidence="4" id="KW-1185">Reference proteome</keyword>
<dbReference type="AlphaFoldDB" id="A0AAD2D1F7"/>
<protein>
    <submittedName>
        <fullName evidence="3">Uncharacterized protein</fullName>
    </submittedName>
</protein>
<proteinExistence type="predicted"/>
<sequence length="276" mass="32537">MAFIFYIIGFELLLNRVTMAGEFGETWLSNLVAIKFYFICTKKTIESRLRESKRSFKRTIIGDFFRVFYPTMCYTLMFNTSMIKGAIMNIPWFLMIHLLVYSVNIDIFIKLYGENKYGKALVMFTYAIMKIEGLFTAYKKVHVQNFYLVIFHILNTHSLTTCVINIIEDYFLIKYTTLKKRIPFAGPLNSLLSYCVMVPVVITGEFLKSQGLDFFGPSSFLGIDNLMRMICLFILMFHFCDRIQKRFKEQNIFEEFRSHFPNLTNYSYSPKKVKVD</sequence>
<dbReference type="Proteomes" id="UP001295684">
    <property type="component" value="Unassembled WGS sequence"/>
</dbReference>
<keyword evidence="1" id="KW-0472">Membrane</keyword>